<keyword evidence="1" id="KW-0732">Signal</keyword>
<proteinExistence type="predicted"/>
<feature type="chain" id="PRO_5013347303" description="Secreted protein" evidence="1">
    <location>
        <begin position="20"/>
        <end position="119"/>
    </location>
</feature>
<dbReference type="Proteomes" id="UP000197138">
    <property type="component" value="Unassembled WGS sequence"/>
</dbReference>
<dbReference type="EMBL" id="MTKT01001935">
    <property type="protein sequence ID" value="OWM83119.1"/>
    <property type="molecule type" value="Genomic_DNA"/>
</dbReference>
<evidence type="ECO:0000256" key="1">
    <source>
        <dbReference type="SAM" id="SignalP"/>
    </source>
</evidence>
<organism evidence="2 3">
    <name type="scientific">Punica granatum</name>
    <name type="common">Pomegranate</name>
    <dbReference type="NCBI Taxonomy" id="22663"/>
    <lineage>
        <taxon>Eukaryota</taxon>
        <taxon>Viridiplantae</taxon>
        <taxon>Streptophyta</taxon>
        <taxon>Embryophyta</taxon>
        <taxon>Tracheophyta</taxon>
        <taxon>Spermatophyta</taxon>
        <taxon>Magnoliopsida</taxon>
        <taxon>eudicotyledons</taxon>
        <taxon>Gunneridae</taxon>
        <taxon>Pentapetalae</taxon>
        <taxon>rosids</taxon>
        <taxon>malvids</taxon>
        <taxon>Myrtales</taxon>
        <taxon>Lythraceae</taxon>
        <taxon>Punica</taxon>
    </lineage>
</organism>
<comment type="caution">
    <text evidence="2">The sequence shown here is derived from an EMBL/GenBank/DDBJ whole genome shotgun (WGS) entry which is preliminary data.</text>
</comment>
<gene>
    <name evidence="2" type="ORF">CDL15_Pgr011801</name>
</gene>
<sequence length="119" mass="12768">MPMPSSVSLLYSVLPPCFAMIFTYGGGNPSAYGLMRRPEGKMLSAACVESAKANEEGKMSSYCFLQQWSGGDLPRSPFLLVEGQIDAGFGRNRRPNSSIALVRVSAKPSRFNLGLSAGK</sequence>
<dbReference type="AlphaFoldDB" id="A0A218XEL1"/>
<protein>
    <recommendedName>
        <fullName evidence="4">Secreted protein</fullName>
    </recommendedName>
</protein>
<evidence type="ECO:0000313" key="3">
    <source>
        <dbReference type="Proteomes" id="UP000197138"/>
    </source>
</evidence>
<evidence type="ECO:0000313" key="2">
    <source>
        <dbReference type="EMBL" id="OWM83119.1"/>
    </source>
</evidence>
<name>A0A218XEL1_PUNGR</name>
<feature type="signal peptide" evidence="1">
    <location>
        <begin position="1"/>
        <end position="19"/>
    </location>
</feature>
<evidence type="ECO:0008006" key="4">
    <source>
        <dbReference type="Google" id="ProtNLM"/>
    </source>
</evidence>
<accession>A0A218XEL1</accession>
<reference evidence="3" key="1">
    <citation type="journal article" date="2017" name="Plant J.">
        <title>The pomegranate (Punica granatum L.) genome and the genomics of punicalagin biosynthesis.</title>
        <authorList>
            <person name="Qin G."/>
            <person name="Xu C."/>
            <person name="Ming R."/>
            <person name="Tang H."/>
            <person name="Guyot R."/>
            <person name="Kramer E.M."/>
            <person name="Hu Y."/>
            <person name="Yi X."/>
            <person name="Qi Y."/>
            <person name="Xu X."/>
            <person name="Gao Z."/>
            <person name="Pan H."/>
            <person name="Jian J."/>
            <person name="Tian Y."/>
            <person name="Yue Z."/>
            <person name="Xu Y."/>
        </authorList>
    </citation>
    <scope>NUCLEOTIDE SEQUENCE [LARGE SCALE GENOMIC DNA]</scope>
    <source>
        <strain evidence="3">cv. Dabenzi</strain>
    </source>
</reference>